<evidence type="ECO:0000313" key="1">
    <source>
        <dbReference type="EMBL" id="MBF6229582.1"/>
    </source>
</evidence>
<accession>A0ABS0CGW3</accession>
<dbReference type="InterPro" id="IPR029058">
    <property type="entry name" value="AB_hydrolase_fold"/>
</dbReference>
<dbReference type="Gene3D" id="3.40.50.1820">
    <property type="entry name" value="alpha/beta hydrolase"/>
    <property type="match status" value="1"/>
</dbReference>
<comment type="caution">
    <text evidence="1">The sequence shown here is derived from an EMBL/GenBank/DDBJ whole genome shotgun (WGS) entry which is preliminary data.</text>
</comment>
<proteinExistence type="predicted"/>
<gene>
    <name evidence="1" type="ORF">IU470_31405</name>
</gene>
<dbReference type="SUPFAM" id="SSF53474">
    <property type="entry name" value="alpha/beta-Hydrolases"/>
    <property type="match status" value="1"/>
</dbReference>
<keyword evidence="1" id="KW-0378">Hydrolase</keyword>
<reference evidence="1 2" key="1">
    <citation type="submission" date="2020-10" db="EMBL/GenBank/DDBJ databases">
        <title>Identification of Nocardia species via Next-generation sequencing and recognition of intraspecies genetic diversity.</title>
        <authorList>
            <person name="Li P."/>
            <person name="Li P."/>
            <person name="Lu B."/>
        </authorList>
    </citation>
    <scope>NUCLEOTIDE SEQUENCE [LARGE SCALE GENOMIC DNA]</scope>
    <source>
        <strain evidence="1 2">N-11</strain>
    </source>
</reference>
<protein>
    <submittedName>
        <fullName evidence="1">Alpha/beta hydrolase</fullName>
    </submittedName>
</protein>
<organism evidence="1 2">
    <name type="scientific">Nocardia abscessus</name>
    <dbReference type="NCBI Taxonomy" id="120957"/>
    <lineage>
        <taxon>Bacteria</taxon>
        <taxon>Bacillati</taxon>
        <taxon>Actinomycetota</taxon>
        <taxon>Actinomycetes</taxon>
        <taxon>Mycobacteriales</taxon>
        <taxon>Nocardiaceae</taxon>
        <taxon>Nocardia</taxon>
    </lineage>
</organism>
<name>A0ABS0CGW3_9NOCA</name>
<keyword evidence="2" id="KW-1185">Reference proteome</keyword>
<dbReference type="GO" id="GO:0016787">
    <property type="term" value="F:hydrolase activity"/>
    <property type="evidence" value="ECO:0007669"/>
    <property type="project" value="UniProtKB-KW"/>
</dbReference>
<sequence length="119" mass="12849">MRSETVKVPGATLYYEVSGAGPVLLLLPGSGGDAAVFDPVVEPLAEHFTVVTVDPRGYSRSALDPGRPADVEWRCRARTPTCCWNTSHPKANRRTYSAAAVGRWSRWTCSPGIRGGCGW</sequence>
<dbReference type="Proteomes" id="UP000807309">
    <property type="component" value="Unassembled WGS sequence"/>
</dbReference>
<dbReference type="RefSeq" id="WP_195036415.1">
    <property type="nucleotide sequence ID" value="NZ_JADLRE010000045.1"/>
</dbReference>
<dbReference type="EMBL" id="JADLRE010000045">
    <property type="protein sequence ID" value="MBF6229582.1"/>
    <property type="molecule type" value="Genomic_DNA"/>
</dbReference>
<evidence type="ECO:0000313" key="2">
    <source>
        <dbReference type="Proteomes" id="UP000807309"/>
    </source>
</evidence>